<dbReference type="PANTHER" id="PTHR47642">
    <property type="entry name" value="ATP-DEPENDENT DNA HELICASE"/>
    <property type="match status" value="1"/>
</dbReference>
<feature type="domain" description="AAA+ ATPase" evidence="1">
    <location>
        <begin position="27"/>
        <end position="150"/>
    </location>
</feature>
<protein>
    <submittedName>
        <fullName evidence="2">AAA family ATPase</fullName>
    </submittedName>
</protein>
<dbReference type="Proteomes" id="UP001190466">
    <property type="component" value="Chromosome"/>
</dbReference>
<keyword evidence="3" id="KW-1185">Reference proteome</keyword>
<dbReference type="InterPro" id="IPR003593">
    <property type="entry name" value="AAA+_ATPase"/>
</dbReference>
<dbReference type="RefSeq" id="WP_316516534.1">
    <property type="nucleotide sequence ID" value="NZ_OY726395.1"/>
</dbReference>
<dbReference type="CDD" id="cd18809">
    <property type="entry name" value="SF1_C_RecD"/>
    <property type="match status" value="1"/>
</dbReference>
<dbReference type="SUPFAM" id="SSF52540">
    <property type="entry name" value="P-loop containing nucleoside triphosphate hydrolases"/>
    <property type="match status" value="2"/>
</dbReference>
<dbReference type="InterPro" id="IPR010285">
    <property type="entry name" value="DNA_helicase_pif1-like_DEAD"/>
</dbReference>
<gene>
    <name evidence="2" type="ORF">MU0050_002140</name>
</gene>
<dbReference type="InterPro" id="IPR036420">
    <property type="entry name" value="BRCT_dom_sf"/>
</dbReference>
<proteinExistence type="predicted"/>
<dbReference type="InterPro" id="IPR027417">
    <property type="entry name" value="P-loop_NTPase"/>
</dbReference>
<dbReference type="SMART" id="SM00382">
    <property type="entry name" value="AAA"/>
    <property type="match status" value="1"/>
</dbReference>
<reference evidence="2 3" key="1">
    <citation type="submission" date="2023-08" db="EMBL/GenBank/DDBJ databases">
        <authorList>
            <person name="Folkvardsen B D."/>
            <person name="Norman A."/>
        </authorList>
    </citation>
    <scope>NUCLEOTIDE SEQUENCE [LARGE SCALE GENOMIC DNA]</scope>
    <source>
        <strain evidence="2 3">Mu0050</strain>
    </source>
</reference>
<evidence type="ECO:0000259" key="1">
    <source>
        <dbReference type="SMART" id="SM00382"/>
    </source>
</evidence>
<dbReference type="Gene3D" id="3.40.50.10190">
    <property type="entry name" value="BRCT domain"/>
    <property type="match status" value="1"/>
</dbReference>
<dbReference type="InterPro" id="IPR051055">
    <property type="entry name" value="PIF1_helicase"/>
</dbReference>
<dbReference type="Gene3D" id="3.40.50.300">
    <property type="entry name" value="P-loop containing nucleotide triphosphate hydrolases"/>
    <property type="match status" value="2"/>
</dbReference>
<dbReference type="EMBL" id="OY726395">
    <property type="protein sequence ID" value="CAJ1582521.1"/>
    <property type="molecule type" value="Genomic_DNA"/>
</dbReference>
<accession>A0ABM9MDG8</accession>
<evidence type="ECO:0000313" key="2">
    <source>
        <dbReference type="EMBL" id="CAJ1582521.1"/>
    </source>
</evidence>
<name>A0ABM9MDG8_9MYCO</name>
<dbReference type="Pfam" id="PF05970">
    <property type="entry name" value="PIF1"/>
    <property type="match status" value="1"/>
</dbReference>
<evidence type="ECO:0000313" key="3">
    <source>
        <dbReference type="Proteomes" id="UP001190466"/>
    </source>
</evidence>
<organism evidence="2 3">
    <name type="scientific">[Mycobacterium] wendilense</name>
    <dbReference type="NCBI Taxonomy" id="3064284"/>
    <lineage>
        <taxon>Bacteria</taxon>
        <taxon>Bacillati</taxon>
        <taxon>Actinomycetota</taxon>
        <taxon>Actinomycetes</taxon>
        <taxon>Mycobacteriales</taxon>
        <taxon>Mycobacteriaceae</taxon>
        <taxon>Mycolicibacter</taxon>
    </lineage>
</organism>
<sequence>MTEGLTAADEQLVLTEEFREALRLLAAGQHLFLTGKAGTGKSTLIRHFMAGTERNVVVVAPTGIAALNVDGYTIHRLFGFRTTTTLADVNGGDYRPGRFAKTLASLDTLIIDEASMVRADVFDMVATALHRFGPQPGTPFGGVQVVLVGDLYQLPPVVGEREQEYFSTVYDTPYFFSANSFDRGGFPTLALTTVFRQLGDQRMTAILNEIREGVLLGHAQEHLNARVDNDFVPPPDEFWLTLAPTNRLVTARNRQQLERLPGDELLHRAKESGDLSLFDKPVEDELRFKVGAQVMMLNNDQTGRWVNGSIGRVVGLGYDRYGAVVEVEFPDGSVAEVAPFSWEATRPVVDGGALRREVVGTFTQLPFKLAWVITIHKSQGQTLERLVVDLTGGMFSTGQLYVALSRCTSLAGLVLKRPVLPKDLKIDRRITRFLRTATPDAKARRFCAIGILTVGDEGRMSRPRPVELAVAFDDGTAVSTLINPQRDLADARNAYGISVSDVLLAPTLREAWGVIAPMLAGCTPVGVGVDETLGLIDFELKRLGYVTAMPLGIELKGARVAGRTALQRARSALELHAATKVSEGSTPFEEPEPVEALAGLLVSRDPDVDSPAARHLPGLSALLRVSRKLGGALRGTQPAAQQPMADESGWDAAARQAAADQLRVAASRTMLTDDVLARLQVAATMLDSPELAAALREARTQTGGDIDAVLVSGARICFTGTVLDSAGRVVERDEMERLAVAAGLNPVRTVTKTRCEVLVIAEAGTQSGKARKAQEYGTPVFTAAEFLAWVHRR</sequence>